<proteinExistence type="predicted"/>
<gene>
    <name evidence="5" type="ORF">BCR43DRAFT_472091</name>
</gene>
<evidence type="ECO:0000259" key="4">
    <source>
        <dbReference type="Pfam" id="PF24245"/>
    </source>
</evidence>
<dbReference type="STRING" id="13706.A0A1X2HJX6"/>
<dbReference type="Pfam" id="PF05964">
    <property type="entry name" value="FYRN"/>
    <property type="match status" value="1"/>
</dbReference>
<keyword evidence="2" id="KW-0539">Nucleus</keyword>
<organism evidence="5 6">
    <name type="scientific">Syncephalastrum racemosum</name>
    <name type="common">Filamentous fungus</name>
    <dbReference type="NCBI Taxonomy" id="13706"/>
    <lineage>
        <taxon>Eukaryota</taxon>
        <taxon>Fungi</taxon>
        <taxon>Fungi incertae sedis</taxon>
        <taxon>Mucoromycota</taxon>
        <taxon>Mucoromycotina</taxon>
        <taxon>Mucoromycetes</taxon>
        <taxon>Mucorales</taxon>
        <taxon>Syncephalastraceae</taxon>
        <taxon>Syncephalastrum</taxon>
    </lineage>
</organism>
<comment type="caution">
    <text evidence="5">The sequence shown here is derived from an EMBL/GenBank/DDBJ whole genome shotgun (WGS) entry which is preliminary data.</text>
</comment>
<sequence>MQQANSPSKKARPPPSSPPSEGFSEEKYKKLKHKLRDIMKVNEAMSQDYMRAKKKIKTLTFERNILLDNIARMENMGPSSDESSSSDVPTDLSETESDDNNGDSTSLKATSSKTSRTALHKARSPRPAQPASPMVASAPPKRSKMSRIAVKTRRVQPIERDEHGQPKLPQQIGVLTVLSLGRIVYDRDTFHNERYIFPVGYTVRRTYPSMIDPTTNTIVTSTILEGADGPRFEVTAADMPDQPIVANSATGAWTVVVRRSNEIRNREHSNSASGPDYYGFKHPTIAKLIQDLPGTEHLSHYVWQNFEEMEPRAAKGVMAAAEKKRGNLEQMGNANRRAPRSQLADGSASGDAASQDASSDMMDTDEPYPADAATLPSSSTSPPLPPQSEQQQQQQQEQQGQPLLLSPSSTVNHTDGPNNGAPTLPPLAQLSAGGAPPPPPVFDDDDEVDQLVPSDTE</sequence>
<feature type="compositionally biased region" description="Low complexity" evidence="3">
    <location>
        <begin position="104"/>
        <end position="117"/>
    </location>
</feature>
<feature type="compositionally biased region" description="Low complexity" evidence="3">
    <location>
        <begin position="374"/>
        <end position="409"/>
    </location>
</feature>
<feature type="region of interest" description="Disordered" evidence="3">
    <location>
        <begin position="1"/>
        <end position="31"/>
    </location>
</feature>
<dbReference type="OMA" id="NIARMEN"/>
<dbReference type="InterPro" id="IPR056513">
    <property type="entry name" value="INO80F"/>
</dbReference>
<dbReference type="InParanoid" id="A0A1X2HJX6"/>
<feature type="compositionally biased region" description="Low complexity" evidence="3">
    <location>
        <begin position="344"/>
        <end position="361"/>
    </location>
</feature>
<dbReference type="EMBL" id="MCGN01000003">
    <property type="protein sequence ID" value="ORY99415.1"/>
    <property type="molecule type" value="Genomic_DNA"/>
</dbReference>
<evidence type="ECO:0000313" key="6">
    <source>
        <dbReference type="Proteomes" id="UP000242180"/>
    </source>
</evidence>
<dbReference type="AlphaFoldDB" id="A0A1X2HJX6"/>
<evidence type="ECO:0000256" key="3">
    <source>
        <dbReference type="SAM" id="MobiDB-lite"/>
    </source>
</evidence>
<dbReference type="Gene3D" id="3.30.160.360">
    <property type="match status" value="1"/>
</dbReference>
<dbReference type="SMART" id="SM00542">
    <property type="entry name" value="FYRC"/>
    <property type="match status" value="1"/>
</dbReference>
<feature type="compositionally biased region" description="Polar residues" evidence="3">
    <location>
        <begin position="410"/>
        <end position="421"/>
    </location>
</feature>
<feature type="region of interest" description="Disordered" evidence="3">
    <location>
        <begin position="72"/>
        <end position="149"/>
    </location>
</feature>
<name>A0A1X2HJX6_SYNRA</name>
<dbReference type="GO" id="GO:0005634">
    <property type="term" value="C:nucleus"/>
    <property type="evidence" value="ECO:0007669"/>
    <property type="project" value="UniProtKB-SubCell"/>
</dbReference>
<protein>
    <submittedName>
        <fullName evidence="5">F/Y rich C-terminus-domain-containing protein</fullName>
    </submittedName>
</protein>
<dbReference type="SMART" id="SM00541">
    <property type="entry name" value="FYRN"/>
    <property type="match status" value="1"/>
</dbReference>
<dbReference type="InterPro" id="IPR040092">
    <property type="entry name" value="TBRG1"/>
</dbReference>
<evidence type="ECO:0000313" key="5">
    <source>
        <dbReference type="EMBL" id="ORY99415.1"/>
    </source>
</evidence>
<keyword evidence="6" id="KW-1185">Reference proteome</keyword>
<feature type="domain" description="INO80 complex subunit F" evidence="4">
    <location>
        <begin position="26"/>
        <end position="68"/>
    </location>
</feature>
<dbReference type="PROSITE" id="PS51542">
    <property type="entry name" value="FYRN"/>
    <property type="match status" value="1"/>
</dbReference>
<evidence type="ECO:0000256" key="1">
    <source>
        <dbReference type="ARBA" id="ARBA00004123"/>
    </source>
</evidence>
<dbReference type="InterPro" id="IPR003889">
    <property type="entry name" value="FYrich_C"/>
</dbReference>
<feature type="region of interest" description="Disordered" evidence="3">
    <location>
        <begin position="326"/>
        <end position="457"/>
    </location>
</feature>
<accession>A0A1X2HJX6</accession>
<dbReference type="InterPro" id="IPR003888">
    <property type="entry name" value="FYrich_N"/>
</dbReference>
<dbReference type="Pfam" id="PF24245">
    <property type="entry name" value="INO80F"/>
    <property type="match status" value="1"/>
</dbReference>
<dbReference type="Pfam" id="PF05965">
    <property type="entry name" value="FYRC"/>
    <property type="match status" value="1"/>
</dbReference>
<dbReference type="GO" id="GO:0051726">
    <property type="term" value="P:regulation of cell cycle"/>
    <property type="evidence" value="ECO:0007669"/>
    <property type="project" value="TreeGrafter"/>
</dbReference>
<dbReference type="PROSITE" id="PS51543">
    <property type="entry name" value="FYRC"/>
    <property type="match status" value="1"/>
</dbReference>
<dbReference type="PANTHER" id="PTHR22715:SF0">
    <property type="entry name" value="TRANSFORMING GROWTH FACTOR BETA REGULATOR 1"/>
    <property type="match status" value="1"/>
</dbReference>
<reference evidence="5 6" key="1">
    <citation type="submission" date="2016-07" db="EMBL/GenBank/DDBJ databases">
        <title>Pervasive Adenine N6-methylation of Active Genes in Fungi.</title>
        <authorList>
            <consortium name="DOE Joint Genome Institute"/>
            <person name="Mondo S.J."/>
            <person name="Dannebaum R.O."/>
            <person name="Kuo R.C."/>
            <person name="Labutti K."/>
            <person name="Haridas S."/>
            <person name="Kuo A."/>
            <person name="Salamov A."/>
            <person name="Ahrendt S.R."/>
            <person name="Lipzen A."/>
            <person name="Sullivan W."/>
            <person name="Andreopoulos W.B."/>
            <person name="Clum A."/>
            <person name="Lindquist E."/>
            <person name="Daum C."/>
            <person name="Ramamoorthy G.K."/>
            <person name="Gryganskyi A."/>
            <person name="Culley D."/>
            <person name="Magnuson J.K."/>
            <person name="James T.Y."/>
            <person name="O'Malley M.A."/>
            <person name="Stajich J.E."/>
            <person name="Spatafora J.W."/>
            <person name="Visel A."/>
            <person name="Grigoriev I.V."/>
        </authorList>
    </citation>
    <scope>NUCLEOTIDE SEQUENCE [LARGE SCALE GENOMIC DNA]</scope>
    <source>
        <strain evidence="5 6">NRRL 2496</strain>
    </source>
</reference>
<dbReference type="PANTHER" id="PTHR22715">
    <property type="entry name" value="TRANSFORMING GROWTH FACTOR BETA REGULATED GENE 1"/>
    <property type="match status" value="1"/>
</dbReference>
<evidence type="ECO:0000256" key="2">
    <source>
        <dbReference type="ARBA" id="ARBA00023242"/>
    </source>
</evidence>
<comment type="subcellular location">
    <subcellularLocation>
        <location evidence="1">Nucleus</location>
    </subcellularLocation>
</comment>
<dbReference type="OrthoDB" id="285793at2759"/>
<dbReference type="Proteomes" id="UP000242180">
    <property type="component" value="Unassembled WGS sequence"/>
</dbReference>